<comment type="cofactor">
    <cofactor evidence="1">
        <name>Mg(2+)</name>
        <dbReference type="ChEBI" id="CHEBI:18420"/>
    </cofactor>
</comment>
<dbReference type="Pfam" id="PF00929">
    <property type="entry name" value="RNase_T"/>
    <property type="match status" value="1"/>
</dbReference>
<evidence type="ECO:0000256" key="1">
    <source>
        <dbReference type="ARBA" id="ARBA00001946"/>
    </source>
</evidence>
<feature type="compositionally biased region" description="Basic and acidic residues" evidence="8">
    <location>
        <begin position="91"/>
        <end position="100"/>
    </location>
</feature>
<keyword evidence="2" id="KW-0540">Nuclease</keyword>
<organism evidence="10 11">
    <name type="scientific">Porites evermanni</name>
    <dbReference type="NCBI Taxonomy" id="104178"/>
    <lineage>
        <taxon>Eukaryota</taxon>
        <taxon>Metazoa</taxon>
        <taxon>Cnidaria</taxon>
        <taxon>Anthozoa</taxon>
        <taxon>Hexacorallia</taxon>
        <taxon>Scleractinia</taxon>
        <taxon>Fungiina</taxon>
        <taxon>Poritidae</taxon>
        <taxon>Porites</taxon>
    </lineage>
</organism>
<feature type="compositionally biased region" description="Low complexity" evidence="8">
    <location>
        <begin position="101"/>
        <end position="113"/>
    </location>
</feature>
<evidence type="ECO:0000256" key="4">
    <source>
        <dbReference type="ARBA" id="ARBA00022801"/>
    </source>
</evidence>
<dbReference type="SUPFAM" id="SSF53098">
    <property type="entry name" value="Ribonuclease H-like"/>
    <property type="match status" value="1"/>
</dbReference>
<dbReference type="InterPro" id="IPR013520">
    <property type="entry name" value="Ribonucl_H"/>
</dbReference>
<evidence type="ECO:0000256" key="5">
    <source>
        <dbReference type="ARBA" id="ARBA00022839"/>
    </source>
</evidence>
<dbReference type="PANTHER" id="PTHR13058:SF19">
    <property type="entry name" value="LD40940P"/>
    <property type="match status" value="1"/>
</dbReference>
<evidence type="ECO:0000256" key="7">
    <source>
        <dbReference type="ARBA" id="ARBA00025769"/>
    </source>
</evidence>
<evidence type="ECO:0000256" key="3">
    <source>
        <dbReference type="ARBA" id="ARBA00022723"/>
    </source>
</evidence>
<feature type="domain" description="Exonuclease" evidence="9">
    <location>
        <begin position="188"/>
        <end position="268"/>
    </location>
</feature>
<feature type="compositionally biased region" description="Acidic residues" evidence="8">
    <location>
        <begin position="139"/>
        <end position="155"/>
    </location>
</feature>
<dbReference type="CDD" id="cd06127">
    <property type="entry name" value="DEDDh"/>
    <property type="match status" value="1"/>
</dbReference>
<dbReference type="InterPro" id="IPR040393">
    <property type="entry name" value="TREX1/2"/>
</dbReference>
<feature type="compositionally biased region" description="Acidic residues" evidence="8">
    <location>
        <begin position="167"/>
        <end position="177"/>
    </location>
</feature>
<dbReference type="Proteomes" id="UP001159427">
    <property type="component" value="Unassembled WGS sequence"/>
</dbReference>
<proteinExistence type="inferred from homology"/>
<gene>
    <name evidence="10" type="ORF">PEVE_00009427</name>
</gene>
<keyword evidence="5" id="KW-0269">Exonuclease</keyword>
<keyword evidence="4" id="KW-0378">Hydrolase</keyword>
<feature type="region of interest" description="Disordered" evidence="8">
    <location>
        <begin position="134"/>
        <end position="181"/>
    </location>
</feature>
<evidence type="ECO:0000256" key="2">
    <source>
        <dbReference type="ARBA" id="ARBA00022722"/>
    </source>
</evidence>
<comment type="caution">
    <text evidence="10">The sequence shown here is derived from an EMBL/GenBank/DDBJ whole genome shotgun (WGS) entry which is preliminary data.</text>
</comment>
<accession>A0ABN8LYB1</accession>
<dbReference type="InterPro" id="IPR012337">
    <property type="entry name" value="RNaseH-like_sf"/>
</dbReference>
<keyword evidence="3" id="KW-0479">Metal-binding</keyword>
<reference evidence="10 11" key="1">
    <citation type="submission" date="2022-05" db="EMBL/GenBank/DDBJ databases">
        <authorList>
            <consortium name="Genoscope - CEA"/>
            <person name="William W."/>
        </authorList>
    </citation>
    <scope>NUCLEOTIDE SEQUENCE [LARGE SCALE GENOMIC DNA]</scope>
</reference>
<evidence type="ECO:0000313" key="10">
    <source>
        <dbReference type="EMBL" id="CAH3020961.1"/>
    </source>
</evidence>
<evidence type="ECO:0000259" key="9">
    <source>
        <dbReference type="Pfam" id="PF00929"/>
    </source>
</evidence>
<dbReference type="Gene3D" id="3.30.420.10">
    <property type="entry name" value="Ribonuclease H-like superfamily/Ribonuclease H"/>
    <property type="match status" value="1"/>
</dbReference>
<evidence type="ECO:0000256" key="8">
    <source>
        <dbReference type="SAM" id="MobiDB-lite"/>
    </source>
</evidence>
<name>A0ABN8LYB1_9CNID</name>
<protein>
    <recommendedName>
        <fullName evidence="9">Exonuclease domain-containing protein</fullName>
    </recommendedName>
</protein>
<dbReference type="InterPro" id="IPR036397">
    <property type="entry name" value="RNaseH_sf"/>
</dbReference>
<evidence type="ECO:0000256" key="6">
    <source>
        <dbReference type="ARBA" id="ARBA00022842"/>
    </source>
</evidence>
<keyword evidence="11" id="KW-1185">Reference proteome</keyword>
<sequence>MATRREEYITLDGRVTNNIPEGYHGIALMYGNKRIDLGSVHYKCKTNMSIPHKNIGPIWVLLLFQLLQIPMPKKSVECIIKRQEQYEREIKMRSSQDYQKKSQSSTKQNGKTTTNEKECMKSLKAVSVTTSYCGTAGSESEESGGSENSEDELSEPDNYISNLTDSSGDDESSDEVTDSPSPLYFLNDCEGTGGSVYKDHVVEIAAVLQPLPGNVETNIPSTFQSLINTSKRTAALVVKKCRIKQTDLLNQPKLSEVLPRFISWIKNLTNEISTLTKRKYFPVLIAHNGFVYDFPLLFAEVDRRYPLLKNDLFKHICSGDSLQFVYFQQMRKQGKLNLQKHQKLGMPARHALYFPNANFQADRALADVQAMRDVLFCTDLKHIIPFYEPLLRTAQEQKKKFKAMVQTREKSKTLLL</sequence>
<dbReference type="PANTHER" id="PTHR13058">
    <property type="entry name" value="THREE PRIME REPAIR EXONUCLEASE 1, 2"/>
    <property type="match status" value="1"/>
</dbReference>
<evidence type="ECO:0000313" key="11">
    <source>
        <dbReference type="Proteomes" id="UP001159427"/>
    </source>
</evidence>
<comment type="similarity">
    <text evidence="7">Belongs to the exonuclease superfamily. TREX family.</text>
</comment>
<feature type="region of interest" description="Disordered" evidence="8">
    <location>
        <begin position="91"/>
        <end position="118"/>
    </location>
</feature>
<keyword evidence="6" id="KW-0460">Magnesium</keyword>
<dbReference type="EMBL" id="CALNXI010000165">
    <property type="protein sequence ID" value="CAH3020961.1"/>
    <property type="molecule type" value="Genomic_DNA"/>
</dbReference>